<protein>
    <submittedName>
        <fullName evidence="1">Uncharacterized protein</fullName>
    </submittedName>
</protein>
<evidence type="ECO:0000313" key="1">
    <source>
        <dbReference type="EMBL" id="MEM5400979.1"/>
    </source>
</evidence>
<gene>
    <name evidence="1" type="ORF">VSR83_12910</name>
</gene>
<proteinExistence type="predicted"/>
<dbReference type="Proteomes" id="UP001392318">
    <property type="component" value="Unassembled WGS sequence"/>
</dbReference>
<comment type="caution">
    <text evidence="1">The sequence shown here is derived from an EMBL/GenBank/DDBJ whole genome shotgun (WGS) entry which is preliminary data.</text>
</comment>
<reference evidence="1" key="1">
    <citation type="submission" date="2024-01" db="EMBL/GenBank/DDBJ databases">
        <title>The diversity of rhizobia nodulating Mimosa spp. in eleven states of Brazil covering several biomes is determined by host plant, location, and edaphic factors.</title>
        <authorList>
            <person name="Rouws L."/>
            <person name="Barauna A."/>
            <person name="Beukes C."/>
            <person name="De Faria S.M."/>
            <person name="Gross E."/>
            <person name="Dos Reis Junior F.B."/>
            <person name="Simon M."/>
            <person name="Maluk M."/>
            <person name="Odee D.W."/>
            <person name="Kenicer G."/>
            <person name="Young J.P.W."/>
            <person name="Reis V.M."/>
            <person name="Zilli J."/>
            <person name="James E.K."/>
        </authorList>
    </citation>
    <scope>NUCLEOTIDE SEQUENCE</scope>
    <source>
        <strain evidence="1">JPY452</strain>
    </source>
</reference>
<organism evidence="1 2">
    <name type="scientific">Paraburkholderia unamae</name>
    <dbReference type="NCBI Taxonomy" id="219649"/>
    <lineage>
        <taxon>Bacteria</taxon>
        <taxon>Pseudomonadati</taxon>
        <taxon>Pseudomonadota</taxon>
        <taxon>Betaproteobacteria</taxon>
        <taxon>Burkholderiales</taxon>
        <taxon>Burkholderiaceae</taxon>
        <taxon>Paraburkholderia</taxon>
    </lineage>
</organism>
<accession>A0ACC6RHN9</accession>
<sequence length="88" mass="9795">MKRIALLWHVVKGDARVLWHALRQPGRPVWLVPATALLALYALDPFNIAMPVAGIVDDGIIVPLVLHLIVRCLPAHLRQREPRSAARA</sequence>
<evidence type="ECO:0000313" key="2">
    <source>
        <dbReference type="Proteomes" id="UP001392318"/>
    </source>
</evidence>
<name>A0ACC6RHN9_9BURK</name>
<dbReference type="EMBL" id="JAYMRU010000007">
    <property type="protein sequence ID" value="MEM5400979.1"/>
    <property type="molecule type" value="Genomic_DNA"/>
</dbReference>
<keyword evidence="2" id="KW-1185">Reference proteome</keyword>